<name>A0ABN1GN61_9CAUL</name>
<dbReference type="Proteomes" id="UP001501352">
    <property type="component" value="Unassembled WGS sequence"/>
</dbReference>
<keyword evidence="3" id="KW-1185">Reference proteome</keyword>
<reference evidence="2 3" key="1">
    <citation type="journal article" date="2019" name="Int. J. Syst. Evol. Microbiol.">
        <title>The Global Catalogue of Microorganisms (GCM) 10K type strain sequencing project: providing services to taxonomists for standard genome sequencing and annotation.</title>
        <authorList>
            <consortium name="The Broad Institute Genomics Platform"/>
            <consortium name="The Broad Institute Genome Sequencing Center for Infectious Disease"/>
            <person name="Wu L."/>
            <person name="Ma J."/>
        </authorList>
    </citation>
    <scope>NUCLEOTIDE SEQUENCE [LARGE SCALE GENOMIC DNA]</scope>
    <source>
        <strain evidence="2 3">JCM 12928</strain>
    </source>
</reference>
<comment type="caution">
    <text evidence="2">The sequence shown here is derived from an EMBL/GenBank/DDBJ whole genome shotgun (WGS) entry which is preliminary data.</text>
</comment>
<organism evidence="2 3">
    <name type="scientific">Brevundimonas kwangchunensis</name>
    <dbReference type="NCBI Taxonomy" id="322163"/>
    <lineage>
        <taxon>Bacteria</taxon>
        <taxon>Pseudomonadati</taxon>
        <taxon>Pseudomonadota</taxon>
        <taxon>Alphaproteobacteria</taxon>
        <taxon>Caulobacterales</taxon>
        <taxon>Caulobacteraceae</taxon>
        <taxon>Brevundimonas</taxon>
    </lineage>
</organism>
<accession>A0ABN1GN61</accession>
<evidence type="ECO:0000256" key="1">
    <source>
        <dbReference type="SAM" id="MobiDB-lite"/>
    </source>
</evidence>
<sequence>MALEALQVVASRYLGWLSGTLGSKTGGGALQSPRAVMGYATGYGAGALEPFVRSLRHWFDGEIILAVDNRPDVRELLASLDVTMVIPAASTGWSPHPVVERFAAYDAWIGGRPWLKQVLLTDVRDVVFQADPFAPPADRLEVFIERTGDTLARHAFNRKHLKAVFGETLSDQILDRPCICVGTVFGPAQEAARLCRLILMLAAIPRSGVGGAFGADQAACNLAVHLGLIEADIRPNHDRVATIGEGDGDALVWGEDGLVRNPDGSLSPVLHQYDRYPHLADGVQARWGSPDHSVFKARRKTLGEQVRKHSASVERRLPELR</sequence>
<evidence type="ECO:0000313" key="2">
    <source>
        <dbReference type="EMBL" id="GAA0614981.1"/>
    </source>
</evidence>
<feature type="region of interest" description="Disordered" evidence="1">
    <location>
        <begin position="301"/>
        <end position="321"/>
    </location>
</feature>
<dbReference type="EMBL" id="BAAAGA010000001">
    <property type="protein sequence ID" value="GAA0614981.1"/>
    <property type="molecule type" value="Genomic_DNA"/>
</dbReference>
<protein>
    <submittedName>
        <fullName evidence="2">Uncharacterized protein</fullName>
    </submittedName>
</protein>
<proteinExistence type="predicted"/>
<gene>
    <name evidence="2" type="ORF">GCM10009422_07470</name>
</gene>
<evidence type="ECO:0000313" key="3">
    <source>
        <dbReference type="Proteomes" id="UP001501352"/>
    </source>
</evidence>